<dbReference type="Proteomes" id="UP001233535">
    <property type="component" value="Unassembled WGS sequence"/>
</dbReference>
<feature type="coiled-coil region" evidence="1">
    <location>
        <begin position="140"/>
        <end position="167"/>
    </location>
</feature>
<dbReference type="Pfam" id="PF10145">
    <property type="entry name" value="PhageMin_Tail"/>
    <property type="match status" value="1"/>
</dbReference>
<sequence length="868" mass="90933">MASGDLKLQILLDTIDRVSGPLKKIQGGSSAAARALKGTQAALRGLNALQQDIRGFRELESQLASTSNKLVAARRQYRQLSDVINAAEAPTKEQIAALREQGAQVGKLAAQQKRLQTELTSSSAALRRAGLDTSRLGVHERELQQGIEKANRALDQQRARLDKLRAAQARMKSIHNAGKTLAMHGAGGIAAGTVAVRNTLAPVAAFAKQEDAAAQLRASMMAAGGKVLPEYQAIGALAQQLGNRLPGTTADFYEMMTMLRRQGMSGKAILGGLGEATAYIGVQLKMGYGEAAEFAAKLQDATRTSERDMLKLADTIQRGFYLGVDPDNMLQGFSKLSPAMDVLKVQGIEATKAFAPLLVMADQAGMAGEQAGNAYRKVFQGAMDAAKVGKANGLIQNTGIKLDFTDGKGEFGGLDQLFAQLKRLESLNTQDRLAVLKKLFGDDAETLQVVSLMISKGAAGYAEVQAKLAAQASQEERINSQLGTLSNLWEATTGTFGNVLAAFGQSAEPELKAIASWLGSVAERVQRWVKENPVFAATLFKIAAGAALLVTVLGGAALALGTMLMPFAGLQMALTTAAPLLGIVAKAVLGFGNTILGALRTIGMALAANPIGLALMLIATVAYVIWRNWDTLGPMFAALWARIVAGLQVAAAWLGGIWERIKAAAAGAWTALVGLVTGLGERMRAGLSLAWTAIKLVLLGWPAFMLQLGVDLVAGLVNGISSRVTAVTEAIRSVGSAAIGGLKTMLGIHSPSRVFATLGDYTMQGFAGGLQRSASEPLARLGAFGDRLRTAGARLAITAAATPAMALDTRPPLSGAAGAAPAASVHYEIHIHAAPGMDAQALARAVSAELDRREQAAAARRRSAFVDY</sequence>
<feature type="transmembrane region" description="Helical" evidence="2">
    <location>
        <begin position="606"/>
        <end position="626"/>
    </location>
</feature>
<feature type="transmembrane region" description="Helical" evidence="2">
    <location>
        <begin position="632"/>
        <end position="654"/>
    </location>
</feature>
<evidence type="ECO:0000256" key="2">
    <source>
        <dbReference type="SAM" id="Phobius"/>
    </source>
</evidence>
<comment type="caution">
    <text evidence="4">The sequence shown here is derived from an EMBL/GenBank/DDBJ whole genome shotgun (WGS) entry which is preliminary data.</text>
</comment>
<feature type="transmembrane region" description="Helical" evidence="2">
    <location>
        <begin position="661"/>
        <end position="679"/>
    </location>
</feature>
<feature type="transmembrane region" description="Helical" evidence="2">
    <location>
        <begin position="534"/>
        <end position="560"/>
    </location>
</feature>
<gene>
    <name evidence="4" type="ORF">P8609_05450</name>
</gene>
<keyword evidence="2" id="KW-0812">Transmembrane</keyword>
<dbReference type="RefSeq" id="WP_309261561.1">
    <property type="nucleotide sequence ID" value="NZ_JARUHG010000001.1"/>
</dbReference>
<keyword evidence="2" id="KW-0472">Membrane</keyword>
<evidence type="ECO:0000259" key="3">
    <source>
        <dbReference type="Pfam" id="PF10145"/>
    </source>
</evidence>
<feature type="transmembrane region" description="Helical" evidence="2">
    <location>
        <begin position="685"/>
        <end position="704"/>
    </location>
</feature>
<organism evidence="4 5">
    <name type="scientific">Lysobacter arvi</name>
    <dbReference type="NCBI Taxonomy" id="3038776"/>
    <lineage>
        <taxon>Bacteria</taxon>
        <taxon>Pseudomonadati</taxon>
        <taxon>Pseudomonadota</taxon>
        <taxon>Gammaproteobacteria</taxon>
        <taxon>Lysobacterales</taxon>
        <taxon>Lysobacteraceae</taxon>
        <taxon>Lysobacter</taxon>
    </lineage>
</organism>
<protein>
    <submittedName>
        <fullName evidence="4">Phage tail tape measure protein</fullName>
    </submittedName>
</protein>
<evidence type="ECO:0000313" key="4">
    <source>
        <dbReference type="EMBL" id="MDR0182418.1"/>
    </source>
</evidence>
<evidence type="ECO:0000256" key="1">
    <source>
        <dbReference type="SAM" id="Coils"/>
    </source>
</evidence>
<feature type="domain" description="Phage tail tape measure protein" evidence="3">
    <location>
        <begin position="237"/>
        <end position="441"/>
    </location>
</feature>
<keyword evidence="5" id="KW-1185">Reference proteome</keyword>
<keyword evidence="2" id="KW-1133">Transmembrane helix</keyword>
<keyword evidence="1" id="KW-0175">Coiled coil</keyword>
<accession>A0ABU1CB51</accession>
<feature type="transmembrane region" description="Helical" evidence="2">
    <location>
        <begin position="580"/>
        <end position="599"/>
    </location>
</feature>
<evidence type="ECO:0000313" key="5">
    <source>
        <dbReference type="Proteomes" id="UP001233535"/>
    </source>
</evidence>
<proteinExistence type="predicted"/>
<name>A0ABU1CB51_9GAMM</name>
<dbReference type="NCBIfam" id="TIGR01760">
    <property type="entry name" value="tape_meas_TP901"/>
    <property type="match status" value="1"/>
</dbReference>
<reference evidence="4 5" key="1">
    <citation type="submission" date="2023-04" db="EMBL/GenBank/DDBJ databases">
        <title>Lysobacter sp. strain UC isolated from soil sample.</title>
        <authorList>
            <person name="Choksket S."/>
            <person name="Harshvardhan F."/>
            <person name="Rana R."/>
            <person name="Patil P.B."/>
            <person name="Korpole S."/>
        </authorList>
    </citation>
    <scope>NUCLEOTIDE SEQUENCE [LARGE SCALE GENOMIC DNA]</scope>
    <source>
        <strain evidence="4 5">UC</strain>
    </source>
</reference>
<dbReference type="InterPro" id="IPR010090">
    <property type="entry name" value="Phage_tape_meas"/>
</dbReference>
<dbReference type="EMBL" id="JARUHG010000001">
    <property type="protein sequence ID" value="MDR0182418.1"/>
    <property type="molecule type" value="Genomic_DNA"/>
</dbReference>